<feature type="transmembrane region" description="Helical" evidence="1">
    <location>
        <begin position="12"/>
        <end position="34"/>
    </location>
</feature>
<feature type="transmembrane region" description="Helical" evidence="1">
    <location>
        <begin position="75"/>
        <end position="91"/>
    </location>
</feature>
<sequence>MYTKLSNLFNLIVKGLFETAVILNTGVLFSYFFLNVDSHLAISKIIIFSLVNYLCVYGLNIYVFKEMGISNRNKLSISVAAIGLSLISSIITADEIVVIHIIIYFTIYLFVWYRGLISITEKTDLTSAKSSFILNTVIFVSMIIFLNIFAGDSITTQRIKMYFILYIGAALSYFARVNLENAYNKRNINSLNKMKNIKIIKIISTSIILIILLFTLTGFFGIWNKILGSNIVISMGNIILKAIEVILYPIVWLIMKLAESVFKRGDFAGFPILNAPEGAEKAEDTAAEILSPGTQAFINTLFNIAKWAVLIIIMYLIIRKMIKAINRKDFLEDEEEDEEREFILTPDEVRKKVKDTLNKLATNISGLFSKNKENNRGIPVIRSIYLDIVLILEEKGYKLLSYLTPKEYLSTLENTKYINAGMKDLTQAYNDFRYGGKEPTDEKVKELIDIKRAIYELSKEKQNEKD</sequence>
<dbReference type="EMBL" id="FNQE01000024">
    <property type="protein sequence ID" value="SDZ19382.1"/>
    <property type="molecule type" value="Genomic_DNA"/>
</dbReference>
<evidence type="ECO:0000313" key="4">
    <source>
        <dbReference type="Proteomes" id="UP000198625"/>
    </source>
</evidence>
<dbReference type="Proteomes" id="UP000198625">
    <property type="component" value="Unassembled WGS sequence"/>
</dbReference>
<name>A0A1H3R0N2_9FIRM</name>
<dbReference type="Pfam" id="PF13559">
    <property type="entry name" value="DUF4129"/>
    <property type="match status" value="1"/>
</dbReference>
<feature type="transmembrane region" description="Helical" evidence="1">
    <location>
        <begin position="97"/>
        <end position="120"/>
    </location>
</feature>
<feature type="domain" description="Protein-glutamine gamma-glutamyltransferase-like C-terminal" evidence="2">
    <location>
        <begin position="385"/>
        <end position="447"/>
    </location>
</feature>
<feature type="transmembrane region" description="Helical" evidence="1">
    <location>
        <begin position="235"/>
        <end position="255"/>
    </location>
</feature>
<feature type="transmembrane region" description="Helical" evidence="1">
    <location>
        <begin position="199"/>
        <end position="223"/>
    </location>
</feature>
<dbReference type="AlphaFoldDB" id="A0A1H3R0N2"/>
<keyword evidence="1" id="KW-0472">Membrane</keyword>
<reference evidence="3 4" key="1">
    <citation type="submission" date="2016-10" db="EMBL/GenBank/DDBJ databases">
        <authorList>
            <person name="de Groot N.N."/>
        </authorList>
    </citation>
    <scope>NUCLEOTIDE SEQUENCE [LARGE SCALE GENOMIC DNA]</scope>
    <source>
        <strain evidence="3 4">DSM 21650</strain>
    </source>
</reference>
<feature type="transmembrane region" description="Helical" evidence="1">
    <location>
        <begin position="162"/>
        <end position="179"/>
    </location>
</feature>
<dbReference type="RefSeq" id="WP_091731036.1">
    <property type="nucleotide sequence ID" value="NZ_FNQE01000024.1"/>
</dbReference>
<accession>A0A1H3R0N2</accession>
<gene>
    <name evidence="3" type="ORF">SAMN05660462_02164</name>
</gene>
<dbReference type="OrthoDB" id="9831148at2"/>
<dbReference type="InterPro" id="IPR025403">
    <property type="entry name" value="TgpA-like_C"/>
</dbReference>
<feature type="transmembrane region" description="Helical" evidence="1">
    <location>
        <begin position="40"/>
        <end position="63"/>
    </location>
</feature>
<feature type="transmembrane region" description="Helical" evidence="1">
    <location>
        <begin position="132"/>
        <end position="150"/>
    </location>
</feature>
<keyword evidence="1" id="KW-0812">Transmembrane</keyword>
<proteinExistence type="predicted"/>
<protein>
    <recommendedName>
        <fullName evidence="2">Protein-glutamine gamma-glutamyltransferase-like C-terminal domain-containing protein</fullName>
    </recommendedName>
</protein>
<organism evidence="3 4">
    <name type="scientific">Proteiniborus ethanoligenes</name>
    <dbReference type="NCBI Taxonomy" id="415015"/>
    <lineage>
        <taxon>Bacteria</taxon>
        <taxon>Bacillati</taxon>
        <taxon>Bacillota</taxon>
        <taxon>Clostridia</taxon>
        <taxon>Eubacteriales</taxon>
        <taxon>Proteiniborus</taxon>
    </lineage>
</organism>
<keyword evidence="1" id="KW-1133">Transmembrane helix</keyword>
<keyword evidence="4" id="KW-1185">Reference proteome</keyword>
<evidence type="ECO:0000256" key="1">
    <source>
        <dbReference type="SAM" id="Phobius"/>
    </source>
</evidence>
<evidence type="ECO:0000313" key="3">
    <source>
        <dbReference type="EMBL" id="SDZ19382.1"/>
    </source>
</evidence>
<feature type="transmembrane region" description="Helical" evidence="1">
    <location>
        <begin position="296"/>
        <end position="318"/>
    </location>
</feature>
<dbReference type="STRING" id="415015.SAMN05660462_02164"/>
<evidence type="ECO:0000259" key="2">
    <source>
        <dbReference type="Pfam" id="PF13559"/>
    </source>
</evidence>